<dbReference type="AlphaFoldDB" id="A0A643G0M5"/>
<name>A0A643G0M5_9BURK</name>
<comment type="subcellular location">
    <subcellularLocation>
        <location evidence="1">Membrane</location>
        <topology evidence="1">Multi-pass membrane protein</topology>
    </subcellularLocation>
</comment>
<dbReference type="GO" id="GO:0016020">
    <property type="term" value="C:membrane"/>
    <property type="evidence" value="ECO:0007669"/>
    <property type="project" value="UniProtKB-SubCell"/>
</dbReference>
<dbReference type="GO" id="GO:0022857">
    <property type="term" value="F:transmembrane transporter activity"/>
    <property type="evidence" value="ECO:0007669"/>
    <property type="project" value="InterPro"/>
</dbReference>
<dbReference type="RefSeq" id="WP_058697593.1">
    <property type="nucleotide sequence ID" value="NZ_CP062805.1"/>
</dbReference>
<dbReference type="Proteomes" id="UP000397656">
    <property type="component" value="Plasmid pRK1-1"/>
</dbReference>
<dbReference type="EMBL" id="CP062805">
    <property type="protein sequence ID" value="QOT81868.1"/>
    <property type="molecule type" value="Genomic_DNA"/>
</dbReference>
<dbReference type="SUPFAM" id="SSF103473">
    <property type="entry name" value="MFS general substrate transporter"/>
    <property type="match status" value="1"/>
</dbReference>
<proteinExistence type="predicted"/>
<evidence type="ECO:0000256" key="1">
    <source>
        <dbReference type="ARBA" id="ARBA00004141"/>
    </source>
</evidence>
<evidence type="ECO:0000256" key="4">
    <source>
        <dbReference type="ARBA" id="ARBA00022989"/>
    </source>
</evidence>
<evidence type="ECO:0000313" key="7">
    <source>
        <dbReference type="EMBL" id="QOT81868.1"/>
    </source>
</evidence>
<organism evidence="7 8">
    <name type="scientific">Cupriavidus basilensis</name>
    <dbReference type="NCBI Taxonomy" id="68895"/>
    <lineage>
        <taxon>Bacteria</taxon>
        <taxon>Pseudomonadati</taxon>
        <taxon>Pseudomonadota</taxon>
        <taxon>Betaproteobacteria</taxon>
        <taxon>Burkholderiales</taxon>
        <taxon>Burkholderiaceae</taxon>
        <taxon>Cupriavidus</taxon>
    </lineage>
</organism>
<dbReference type="PROSITE" id="PS50850">
    <property type="entry name" value="MFS"/>
    <property type="match status" value="1"/>
</dbReference>
<dbReference type="Pfam" id="PF07690">
    <property type="entry name" value="MFS_1"/>
    <property type="match status" value="1"/>
</dbReference>
<dbReference type="InterPro" id="IPR036259">
    <property type="entry name" value="MFS_trans_sf"/>
</dbReference>
<dbReference type="PANTHER" id="PTHR43791:SF36">
    <property type="entry name" value="TRANSPORTER, PUTATIVE (AFU_ORTHOLOGUE AFUA_6G08340)-RELATED"/>
    <property type="match status" value="1"/>
</dbReference>
<feature type="domain" description="Major facilitator superfamily (MFS) profile" evidence="6">
    <location>
        <begin position="27"/>
        <end position="432"/>
    </location>
</feature>
<dbReference type="FunFam" id="1.20.1250.20:FF:000018">
    <property type="entry name" value="MFS transporter permease"/>
    <property type="match status" value="1"/>
</dbReference>
<geneLocation type="plasmid" evidence="7 8">
    <name>pRK1-1</name>
</geneLocation>
<keyword evidence="4" id="KW-1133">Transmembrane helix</keyword>
<accession>A0A643G0M5</accession>
<dbReference type="PANTHER" id="PTHR43791">
    <property type="entry name" value="PERMEASE-RELATED"/>
    <property type="match status" value="1"/>
</dbReference>
<evidence type="ECO:0000256" key="3">
    <source>
        <dbReference type="ARBA" id="ARBA00022692"/>
    </source>
</evidence>
<evidence type="ECO:0000256" key="2">
    <source>
        <dbReference type="ARBA" id="ARBA00022448"/>
    </source>
</evidence>
<dbReference type="Gene3D" id="1.20.1250.20">
    <property type="entry name" value="MFS general substrate transporter like domains"/>
    <property type="match status" value="2"/>
</dbReference>
<keyword evidence="3" id="KW-0812">Transmembrane</keyword>
<evidence type="ECO:0000256" key="5">
    <source>
        <dbReference type="ARBA" id="ARBA00023136"/>
    </source>
</evidence>
<gene>
    <name evidence="7" type="ORF">F7R26_036510</name>
</gene>
<dbReference type="CDD" id="cd17319">
    <property type="entry name" value="MFS_ExuT_GudP_like"/>
    <property type="match status" value="1"/>
</dbReference>
<sequence>MQRIEALSPSGLVSLETVAYRKVMWRIIPLMAVCFVFAYLDRVNISFAKLQMQADLGFSDAAYGLGASIFFVGYFIFEVPSNLILARTGARRWIARIMISWGIASAAMMFVTNETWFYILRFLIGATEAGFLPGAILYFTYWFPAPRRARITGYFMTSIPISGVLGGPLAGIIMTNFAGINDWAGWQWLFLLEGIPTALLGFVVLFCLTDKPALATWLSEEEKRVLQANLAGDATGTSVHKFGLALRQPATIFLAVVYMFILMGMYGLTFWMPQLIKNTGIASTEVVGLLSAIPYAAAGIGMVWIGHRSDRTGERRLHLGLAVLAGGIGYIISAAFGAHTGIALAALTLSAVGIMGCLPVFWTLPPKYFRGTAAAGGIALINSVGNLGGMISPYLVGKVKDLTGDTTLGLYAVAAFTLLAALLILFALPRTLAGQDPTAADA</sequence>
<protein>
    <submittedName>
        <fullName evidence="7">MFS transporter</fullName>
    </submittedName>
</protein>
<keyword evidence="2" id="KW-0813">Transport</keyword>
<evidence type="ECO:0000259" key="6">
    <source>
        <dbReference type="PROSITE" id="PS50850"/>
    </source>
</evidence>
<keyword evidence="7" id="KW-0614">Plasmid</keyword>
<evidence type="ECO:0000313" key="8">
    <source>
        <dbReference type="Proteomes" id="UP000397656"/>
    </source>
</evidence>
<dbReference type="InterPro" id="IPR011701">
    <property type="entry name" value="MFS"/>
</dbReference>
<dbReference type="InterPro" id="IPR020846">
    <property type="entry name" value="MFS_dom"/>
</dbReference>
<dbReference type="GeneID" id="98406479"/>
<reference evidence="7 8" key="1">
    <citation type="submission" date="2020-10" db="EMBL/GenBank/DDBJ databases">
        <title>Complete genome sequence of Cupriavidus basilensis CCUG 49340T.</title>
        <authorList>
            <person name="Salva-Serra F."/>
            <person name="Donoso R.A."/>
            <person name="Cho K.H."/>
            <person name="Yoo J.A."/>
            <person name="Lee K."/>
            <person name="Yoon S.-H."/>
            <person name="Perez-Pantoja D."/>
            <person name="Moore E.R.B."/>
        </authorList>
    </citation>
    <scope>NUCLEOTIDE SEQUENCE [LARGE SCALE GENOMIC DNA]</scope>
    <source>
        <strain evidence="8">CCUG 49340</strain>
        <plasmid evidence="7 8">pRK1-1</plasmid>
    </source>
</reference>
<keyword evidence="5" id="KW-0472">Membrane</keyword>